<evidence type="ECO:0000313" key="3">
    <source>
        <dbReference type="EMBL" id="MEQ2357540.1"/>
    </source>
</evidence>
<protein>
    <submittedName>
        <fullName evidence="3">DUF2828 family protein</fullName>
    </submittedName>
</protein>
<feature type="domain" description="DUF7788" evidence="2">
    <location>
        <begin position="301"/>
        <end position="472"/>
    </location>
</feature>
<sequence>MSFLDNLKEEASFTETLNGAKTHSTSGDACLDLFAVAGGMRHRSYRDQIHLFDRAYIENPELAMKLLFYIRDIREGLGERELFRNLIRHTAKTWPESARKNISLISEYGRFDDLMCLMGTPSEEAVVELIRTQLNQDCEALKKRKAGNINAHISLLAKWLPSINTSSARTRGQAKVLASALEMNAGQYRKLLSALRANIALPERYLTSKKRGKINYEAVPAGAMLKYHKTFHQQDTERFSAFLADVNNGRKSIHCDTLYPYEILRPLMPDGRSLPYREPDSANAALETLWKQQPSKVCEQNAICVIDVSGSMYCHRYGTPMPALISQALGLYHAKHCTGTFHNTFITFSSNPELVEICGQTLEEKLRYIQSSSWEFSTNLEAVFDLILRTAVNAGTPQEEMPSTLFIISDMEFNGAVENPDKTIYENAKAAFEAKGYQLPAVVFHNVSSWQMQTPVRAHTKGTALASGTGTNSFNYKFDGNITPMDHMLRVLNSPRYAAVHA</sequence>
<keyword evidence="4" id="KW-1185">Reference proteome</keyword>
<dbReference type="SUPFAM" id="SSF53300">
    <property type="entry name" value="vWA-like"/>
    <property type="match status" value="1"/>
</dbReference>
<dbReference type="Gene3D" id="3.40.50.410">
    <property type="entry name" value="von Willebrand factor, type A domain"/>
    <property type="match status" value="1"/>
</dbReference>
<dbReference type="RefSeq" id="WP_349077668.1">
    <property type="nucleotide sequence ID" value="NZ_JBBMEI010000008.1"/>
</dbReference>
<evidence type="ECO:0000259" key="2">
    <source>
        <dbReference type="Pfam" id="PF25043"/>
    </source>
</evidence>
<gene>
    <name evidence="3" type="ORF">WMO75_04140</name>
</gene>
<name>A0ABV1AII2_9FIRM</name>
<dbReference type="InterPro" id="IPR036465">
    <property type="entry name" value="vWFA_dom_sf"/>
</dbReference>
<evidence type="ECO:0000313" key="4">
    <source>
        <dbReference type="Proteomes" id="UP001446032"/>
    </source>
</evidence>
<dbReference type="EMBL" id="JBBMEI010000008">
    <property type="protein sequence ID" value="MEQ2357540.1"/>
    <property type="molecule type" value="Genomic_DNA"/>
</dbReference>
<dbReference type="Pfam" id="PF11443">
    <property type="entry name" value="DUF2828"/>
    <property type="match status" value="2"/>
</dbReference>
<dbReference type="InterPro" id="IPR058580">
    <property type="entry name" value="DUF2828"/>
</dbReference>
<organism evidence="3 4">
    <name type="scientific">Blautia intestinihominis</name>
    <dbReference type="NCBI Taxonomy" id="3133152"/>
    <lineage>
        <taxon>Bacteria</taxon>
        <taxon>Bacillati</taxon>
        <taxon>Bacillota</taxon>
        <taxon>Clostridia</taxon>
        <taxon>Lachnospirales</taxon>
        <taxon>Lachnospiraceae</taxon>
        <taxon>Blautia</taxon>
    </lineage>
</organism>
<feature type="domain" description="DUF2828" evidence="1">
    <location>
        <begin position="126"/>
        <end position="269"/>
    </location>
</feature>
<dbReference type="InterPro" id="IPR011205">
    <property type="entry name" value="UCP015417_vWA"/>
</dbReference>
<dbReference type="PANTHER" id="PTHR31373">
    <property type="entry name" value="OS06G0652100 PROTEIN"/>
    <property type="match status" value="1"/>
</dbReference>
<dbReference type="InterPro" id="IPR056690">
    <property type="entry name" value="DUF7788"/>
</dbReference>
<dbReference type="Pfam" id="PF25043">
    <property type="entry name" value="DUF7788"/>
    <property type="match status" value="1"/>
</dbReference>
<dbReference type="PIRSF" id="PIRSF015417">
    <property type="entry name" value="T31B5_30_vWA"/>
    <property type="match status" value="1"/>
</dbReference>
<evidence type="ECO:0000259" key="1">
    <source>
        <dbReference type="Pfam" id="PF11443"/>
    </source>
</evidence>
<comment type="caution">
    <text evidence="3">The sequence shown here is derived from an EMBL/GenBank/DDBJ whole genome shotgun (WGS) entry which is preliminary data.</text>
</comment>
<feature type="domain" description="DUF2828" evidence="1">
    <location>
        <begin position="16"/>
        <end position="106"/>
    </location>
</feature>
<dbReference type="Proteomes" id="UP001446032">
    <property type="component" value="Unassembled WGS sequence"/>
</dbReference>
<proteinExistence type="predicted"/>
<accession>A0ABV1AII2</accession>
<dbReference type="PANTHER" id="PTHR31373:SF27">
    <property type="entry name" value="TROVE DOMAIN-CONTAINING PROTEIN"/>
    <property type="match status" value="1"/>
</dbReference>
<reference evidence="3 4" key="1">
    <citation type="submission" date="2024-03" db="EMBL/GenBank/DDBJ databases">
        <title>Human intestinal bacterial collection.</title>
        <authorList>
            <person name="Pauvert C."/>
            <person name="Hitch T.C.A."/>
            <person name="Clavel T."/>
        </authorList>
    </citation>
    <scope>NUCLEOTIDE SEQUENCE [LARGE SCALE GENOMIC DNA]</scope>
    <source>
        <strain evidence="3 4">CLA-AA-H95</strain>
    </source>
</reference>